<dbReference type="CDD" id="cd02440">
    <property type="entry name" value="AdoMet_MTases"/>
    <property type="match status" value="1"/>
</dbReference>
<protein>
    <submittedName>
        <fullName evidence="4">Cysteine dioxygenase type I family</fullName>
    </submittedName>
</protein>
<keyword evidence="5" id="KW-1185">Reference proteome</keyword>
<feature type="binding site" evidence="2">
    <location>
        <position position="183"/>
    </location>
    <ligand>
        <name>Fe cation</name>
        <dbReference type="ChEBI" id="CHEBI:24875"/>
        <note>catalytic</note>
    </ligand>
</feature>
<dbReference type="SUPFAM" id="SSF51182">
    <property type="entry name" value="RmlC-like cupins"/>
    <property type="match status" value="1"/>
</dbReference>
<accession>A1ZF33</accession>
<evidence type="ECO:0000256" key="2">
    <source>
        <dbReference type="PIRSR" id="PIRSR610300-51"/>
    </source>
</evidence>
<keyword evidence="4" id="KW-0223">Dioxygenase</keyword>
<dbReference type="Gene3D" id="2.60.120.10">
    <property type="entry name" value="Jelly Rolls"/>
    <property type="match status" value="1"/>
</dbReference>
<dbReference type="Proteomes" id="UP000004095">
    <property type="component" value="Unassembled WGS sequence"/>
</dbReference>
<gene>
    <name evidence="4" type="ORF">M23134_07544</name>
</gene>
<keyword evidence="4" id="KW-0560">Oxidoreductase</keyword>
<feature type="binding site" evidence="2">
    <location>
        <position position="133"/>
    </location>
    <ligand>
        <name>Fe cation</name>
        <dbReference type="ChEBI" id="CHEBI:24875"/>
        <note>catalytic</note>
    </ligand>
</feature>
<comment type="similarity">
    <text evidence="1">Belongs to the cysteine dioxygenase family.</text>
</comment>
<dbReference type="AlphaFoldDB" id="A1ZF33"/>
<dbReference type="InterPro" id="IPR011051">
    <property type="entry name" value="RmlC_Cupin_sf"/>
</dbReference>
<feature type="binding site" evidence="2">
    <location>
        <position position="135"/>
    </location>
    <ligand>
        <name>Fe cation</name>
        <dbReference type="ChEBI" id="CHEBI:24875"/>
        <note>catalytic</note>
    </ligand>
</feature>
<dbReference type="Pfam" id="PF05995">
    <property type="entry name" value="CDO_I"/>
    <property type="match status" value="1"/>
</dbReference>
<proteinExistence type="inferred from homology"/>
<evidence type="ECO:0000313" key="5">
    <source>
        <dbReference type="Proteomes" id="UP000004095"/>
    </source>
</evidence>
<dbReference type="GO" id="GO:0016702">
    <property type="term" value="F:oxidoreductase activity, acting on single donors with incorporation of molecular oxygen, incorporation of two atoms of oxygen"/>
    <property type="evidence" value="ECO:0007669"/>
    <property type="project" value="InterPro"/>
</dbReference>
<keyword evidence="2" id="KW-0479">Metal-binding</keyword>
<dbReference type="eggNOG" id="COG5553">
    <property type="taxonomic scope" value="Bacteria"/>
</dbReference>
<keyword evidence="2" id="KW-0408">Iron</keyword>
<evidence type="ECO:0000259" key="3">
    <source>
        <dbReference type="Pfam" id="PF13649"/>
    </source>
</evidence>
<dbReference type="InterPro" id="IPR014710">
    <property type="entry name" value="RmlC-like_jellyroll"/>
</dbReference>
<dbReference type="SUPFAM" id="SSF53335">
    <property type="entry name" value="S-adenosyl-L-methionine-dependent methyltransferases"/>
    <property type="match status" value="1"/>
</dbReference>
<evidence type="ECO:0000313" key="4">
    <source>
        <dbReference type="EMBL" id="EAY31136.1"/>
    </source>
</evidence>
<dbReference type="Pfam" id="PF13649">
    <property type="entry name" value="Methyltransf_25"/>
    <property type="match status" value="1"/>
</dbReference>
<comment type="caution">
    <text evidence="4">The sequence shown here is derived from an EMBL/GenBank/DDBJ whole genome shotgun (WGS) entry which is preliminary data.</text>
</comment>
<organism evidence="4 5">
    <name type="scientific">Microscilla marina ATCC 23134</name>
    <dbReference type="NCBI Taxonomy" id="313606"/>
    <lineage>
        <taxon>Bacteria</taxon>
        <taxon>Pseudomonadati</taxon>
        <taxon>Bacteroidota</taxon>
        <taxon>Cytophagia</taxon>
        <taxon>Cytophagales</taxon>
        <taxon>Microscillaceae</taxon>
        <taxon>Microscilla</taxon>
    </lineage>
</organism>
<dbReference type="InterPro" id="IPR010300">
    <property type="entry name" value="CDO_1"/>
</dbReference>
<dbReference type="EMBL" id="AAWS01000004">
    <property type="protein sequence ID" value="EAY31136.1"/>
    <property type="molecule type" value="Genomic_DNA"/>
</dbReference>
<dbReference type="Gene3D" id="3.40.50.150">
    <property type="entry name" value="Vaccinia Virus protein VP39"/>
    <property type="match status" value="1"/>
</dbReference>
<dbReference type="InterPro" id="IPR029063">
    <property type="entry name" value="SAM-dependent_MTases_sf"/>
</dbReference>
<dbReference type="CDD" id="cd10548">
    <property type="entry name" value="cupin_CDO"/>
    <property type="match status" value="1"/>
</dbReference>
<feature type="domain" description="Methyltransferase" evidence="3">
    <location>
        <begin position="384"/>
        <end position="473"/>
    </location>
</feature>
<dbReference type="InterPro" id="IPR041698">
    <property type="entry name" value="Methyltransf_25"/>
</dbReference>
<dbReference type="OrthoDB" id="7059163at2"/>
<name>A1ZF33_MICM2</name>
<evidence type="ECO:0000256" key="1">
    <source>
        <dbReference type="ARBA" id="ARBA00006622"/>
    </source>
</evidence>
<dbReference type="GO" id="GO:0005506">
    <property type="term" value="F:iron ion binding"/>
    <property type="evidence" value="ECO:0007669"/>
    <property type="project" value="InterPro"/>
</dbReference>
<sequence>MPCRFYPTGLKHTFNDFPVLSKTLYWSLFKLYLGKRNIKKMSFFRNTIDQNKISTLPSSIQAIIRAIYKAPDLSPGKVKNIVKQAQVQEKELLPWADFDHPQQDCYGRKMVYDGGFFDIMVMSWVPGDFSALHDHGYAQWGAVQTFGAAEHAVFWVQDSEIRTLSRQIMKAGQVIGVGHQLVHQMGNSGTHNYLSLHIYGNYTREENVTADARIFDLDDQDIHRADGGAFFALPLKQIKSRETCPTPDFLTRLRHQVELMRRVQRAENIGQNESGKSLEALTKDLFDVRHWNSFVNDLEEHLDDAGQNNHSAFWKLLNWELKEAAALQNSVSAFENKEDYFQTYAELYDEVLGKPCLDEFMATYLRFFIKQYDIDFAHQKLISIGCGTGLTEQFMINELGMPQEHLYGIDISEAMIKVAQTRIHAEVGDALELDPAIKMWDLTFCGLNVFQYVDHTFLQQVIEQAARITSPGGHFFGDFITPDHIRGYPHVIYSECGDIVSLRSPELIEKDHYMYQRSSIVNVSKKSGKLRITNEGQHTLFLPPLSKVREYFKQAFDGGVDMYDAVSLTPIPADADTCTSTRYLVVAKKAK</sequence>
<reference evidence="4 5" key="1">
    <citation type="submission" date="2007-01" db="EMBL/GenBank/DDBJ databases">
        <authorList>
            <person name="Haygood M."/>
            <person name="Podell S."/>
            <person name="Anderson C."/>
            <person name="Hopkinson B."/>
            <person name="Roe K."/>
            <person name="Barbeau K."/>
            <person name="Gaasterland T."/>
            <person name="Ferriera S."/>
            <person name="Johnson J."/>
            <person name="Kravitz S."/>
            <person name="Beeson K."/>
            <person name="Sutton G."/>
            <person name="Rogers Y.-H."/>
            <person name="Friedman R."/>
            <person name="Frazier M."/>
            <person name="Venter J.C."/>
        </authorList>
    </citation>
    <scope>NUCLEOTIDE SEQUENCE [LARGE SCALE GENOMIC DNA]</scope>
    <source>
        <strain evidence="4 5">ATCC 23134</strain>
    </source>
</reference>